<evidence type="ECO:0000313" key="2">
    <source>
        <dbReference type="Proteomes" id="UP001157502"/>
    </source>
</evidence>
<dbReference type="EMBL" id="CM055734">
    <property type="protein sequence ID" value="KAJ8009431.1"/>
    <property type="molecule type" value="Genomic_DNA"/>
</dbReference>
<organism evidence="1 2">
    <name type="scientific">Dallia pectoralis</name>
    <name type="common">Alaska blackfish</name>
    <dbReference type="NCBI Taxonomy" id="75939"/>
    <lineage>
        <taxon>Eukaryota</taxon>
        <taxon>Metazoa</taxon>
        <taxon>Chordata</taxon>
        <taxon>Craniata</taxon>
        <taxon>Vertebrata</taxon>
        <taxon>Euteleostomi</taxon>
        <taxon>Actinopterygii</taxon>
        <taxon>Neopterygii</taxon>
        <taxon>Teleostei</taxon>
        <taxon>Protacanthopterygii</taxon>
        <taxon>Esociformes</taxon>
        <taxon>Umbridae</taxon>
        <taxon>Dallia</taxon>
    </lineage>
</organism>
<name>A0ACC2H0E2_DALPE</name>
<keyword evidence="2" id="KW-1185">Reference proteome</keyword>
<comment type="caution">
    <text evidence="1">The sequence shown here is derived from an EMBL/GenBank/DDBJ whole genome shotgun (WGS) entry which is preliminary data.</text>
</comment>
<evidence type="ECO:0000313" key="1">
    <source>
        <dbReference type="EMBL" id="KAJ8009431.1"/>
    </source>
</evidence>
<reference evidence="1" key="1">
    <citation type="submission" date="2021-05" db="EMBL/GenBank/DDBJ databases">
        <authorList>
            <person name="Pan Q."/>
            <person name="Jouanno E."/>
            <person name="Zahm M."/>
            <person name="Klopp C."/>
            <person name="Cabau C."/>
            <person name="Louis A."/>
            <person name="Berthelot C."/>
            <person name="Parey E."/>
            <person name="Roest Crollius H."/>
            <person name="Montfort J."/>
            <person name="Robinson-Rechavi M."/>
            <person name="Bouchez O."/>
            <person name="Lampietro C."/>
            <person name="Lopez Roques C."/>
            <person name="Donnadieu C."/>
            <person name="Postlethwait J."/>
            <person name="Bobe J."/>
            <person name="Dillon D."/>
            <person name="Chandos A."/>
            <person name="von Hippel F."/>
            <person name="Guiguen Y."/>
        </authorList>
    </citation>
    <scope>NUCLEOTIDE SEQUENCE</scope>
    <source>
        <strain evidence="1">YG-Jan2019</strain>
    </source>
</reference>
<gene>
    <name evidence="1" type="ORF">DPEC_G00088800</name>
</gene>
<protein>
    <submittedName>
        <fullName evidence="1">Uncharacterized protein</fullName>
    </submittedName>
</protein>
<dbReference type="Proteomes" id="UP001157502">
    <property type="component" value="Chromosome 7"/>
</dbReference>
<sequence length="110" mass="12048">MVAVLEELAVDKSMDGIIASVKQVPLSARSATRRVEGLSDAVQGVIISDLNKANYFSLAGYIKHPARLFRQLVADSEDATHDDLLLHNDVRWLSKGKALDRFCALLGEVI</sequence>
<proteinExistence type="predicted"/>
<accession>A0ACC2H0E2</accession>